<name>A0A8W4FMW0_PIG</name>
<dbReference type="Proteomes" id="UP000008227">
    <property type="component" value="Chromosome 2"/>
</dbReference>
<organism evidence="2 3">
    <name type="scientific">Sus scrofa</name>
    <name type="common">Pig</name>
    <dbReference type="NCBI Taxonomy" id="9823"/>
    <lineage>
        <taxon>Eukaryota</taxon>
        <taxon>Metazoa</taxon>
        <taxon>Chordata</taxon>
        <taxon>Craniata</taxon>
        <taxon>Vertebrata</taxon>
        <taxon>Euteleostomi</taxon>
        <taxon>Mammalia</taxon>
        <taxon>Eutheria</taxon>
        <taxon>Laurasiatheria</taxon>
        <taxon>Artiodactyla</taxon>
        <taxon>Suina</taxon>
        <taxon>Suidae</taxon>
        <taxon>Sus</taxon>
    </lineage>
</organism>
<feature type="compositionally biased region" description="Basic and acidic residues" evidence="1">
    <location>
        <begin position="43"/>
        <end position="80"/>
    </location>
</feature>
<sequence>MAGWPQPYNSNSSDPENWDQNLHSRPHKLYKHSSAPSHAAKGVIDHTKMSLHGASEEHERSRDRQRSSDRSRDSSHERTESQLTPCLRNVTSPTLQHHTECENDHNSSCPSSPSSSKSISKWFQYSDGNCKTSGEVVFVYENEKERAQNVRTSERVTLIVDNTIFVVDHPFLLHNQIQYWAGCLGLADNITLHIPLRRVV</sequence>
<feature type="region of interest" description="Disordered" evidence="1">
    <location>
        <begin position="1"/>
        <end position="115"/>
    </location>
</feature>
<dbReference type="AlphaFoldDB" id="A0A8W4FMW0"/>
<dbReference type="GeneTree" id="ENSGT00390000007975"/>
<reference evidence="2" key="1">
    <citation type="journal article" date="2020" name="Gigascience">
        <title>An improved pig reference genome sequence to enable pig genetics and genomics research.</title>
        <authorList>
            <person name="Warr A."/>
            <person name="Affara N."/>
            <person name="Aken B."/>
            <person name="Beiki H."/>
            <person name="Bickhart D.M."/>
            <person name="Billis K."/>
            <person name="Chow W."/>
            <person name="Eory L."/>
            <person name="Finlayson H.A."/>
            <person name="Flicek P."/>
            <person name="Giron C.G."/>
            <person name="Griffin D.K."/>
            <person name="Hall R."/>
            <person name="Hannum G."/>
            <person name="Hourlier T."/>
            <person name="Howe K."/>
            <person name="Hume D.A."/>
            <person name="Izuogu O."/>
            <person name="Kim K."/>
            <person name="Koren S."/>
            <person name="Liu H."/>
            <person name="Manchanda N."/>
            <person name="Martin F.J."/>
            <person name="Nonneman D.J."/>
            <person name="O'Connor R.E."/>
            <person name="Phillippy A.M."/>
            <person name="Rohrer G.A."/>
            <person name="Rosen B.D."/>
            <person name="Rund L.A."/>
            <person name="Sargent C.A."/>
            <person name="Schook L.B."/>
            <person name="Schroeder S.G."/>
            <person name="Schwartz A.S."/>
            <person name="Skinner B.M."/>
            <person name="Talbot R."/>
            <person name="Tseng E."/>
            <person name="Tuggle C.K."/>
            <person name="Watson M."/>
            <person name="Smith T.P.L."/>
            <person name="Archibald A.L."/>
        </authorList>
    </citation>
    <scope>NUCLEOTIDE SEQUENCE [LARGE SCALE GENOMIC DNA]</scope>
    <source>
        <strain evidence="2">Duroc</strain>
    </source>
</reference>
<evidence type="ECO:0000313" key="3">
    <source>
        <dbReference type="Proteomes" id="UP000008227"/>
    </source>
</evidence>
<dbReference type="PANTHER" id="PTHR21637:SF5">
    <property type="entry name" value="BTB_POZ DOMAIN-CONTAINING PROTEIN 10"/>
    <property type="match status" value="1"/>
</dbReference>
<dbReference type="InterPro" id="IPR039886">
    <property type="entry name" value="BTBD10/KCTD20"/>
</dbReference>
<dbReference type="PANTHER" id="PTHR21637">
    <property type="entry name" value="BTB/POZ DOMAIN-CONTAINING PROTEIN 10-RELATED"/>
    <property type="match status" value="1"/>
</dbReference>
<reference evidence="2" key="2">
    <citation type="submission" date="2025-08" db="UniProtKB">
        <authorList>
            <consortium name="Ensembl"/>
        </authorList>
    </citation>
    <scope>IDENTIFICATION</scope>
</reference>
<dbReference type="Ensembl" id="ENSSSCT00000051855.2">
    <property type="protein sequence ID" value="ENSSSCP00000080233.1"/>
    <property type="gene ID" value="ENSSSCG00000034179.2"/>
</dbReference>
<evidence type="ECO:0000313" key="2">
    <source>
        <dbReference type="Ensembl" id="ENSSSCP00000080233.1"/>
    </source>
</evidence>
<evidence type="ECO:0000256" key="1">
    <source>
        <dbReference type="SAM" id="MobiDB-lite"/>
    </source>
</evidence>
<feature type="compositionally biased region" description="Polar residues" evidence="1">
    <location>
        <begin position="7"/>
        <end position="23"/>
    </location>
</feature>
<accession>A0A8W4FMW0</accession>
<keyword evidence="3" id="KW-1185">Reference proteome</keyword>
<reference evidence="2" key="3">
    <citation type="submission" date="2025-09" db="UniProtKB">
        <authorList>
            <consortium name="Ensembl"/>
        </authorList>
    </citation>
    <scope>IDENTIFICATION</scope>
</reference>
<proteinExistence type="predicted"/>
<protein>
    <submittedName>
        <fullName evidence="2">Uncharacterized protein</fullName>
    </submittedName>
</protein>